<evidence type="ECO:0000313" key="13">
    <source>
        <dbReference type="Proteomes" id="UP000006437"/>
    </source>
</evidence>
<dbReference type="PROSITE" id="PS51171">
    <property type="entry name" value="PREPHENATE_DEHYDR_3"/>
    <property type="match status" value="1"/>
</dbReference>
<dbReference type="GO" id="GO:0009094">
    <property type="term" value="P:L-phenylalanine biosynthetic process"/>
    <property type="evidence" value="ECO:0007669"/>
    <property type="project" value="UniProtKB-UniPathway"/>
</dbReference>
<dbReference type="CDD" id="cd13631">
    <property type="entry name" value="PBP2_Ct-PDT_like"/>
    <property type="match status" value="1"/>
</dbReference>
<accession>G9X3I3</accession>
<dbReference type="InterPro" id="IPR001086">
    <property type="entry name" value="Preph_deHydtase"/>
</dbReference>
<gene>
    <name evidence="12" type="ORF">HMPREF9629_00940</name>
</gene>
<evidence type="ECO:0000256" key="7">
    <source>
        <dbReference type="ARBA" id="ARBA00023239"/>
    </source>
</evidence>
<dbReference type="Pfam" id="PF01842">
    <property type="entry name" value="ACT"/>
    <property type="match status" value="1"/>
</dbReference>
<keyword evidence="7" id="KW-0456">Lyase</keyword>
<feature type="domain" description="ACT" evidence="11">
    <location>
        <begin position="200"/>
        <end position="278"/>
    </location>
</feature>
<name>G9X3I3_9FIRM</name>
<organism evidence="12 13">
    <name type="scientific">Peptoanaerobacter stomatis</name>
    <dbReference type="NCBI Taxonomy" id="796937"/>
    <lineage>
        <taxon>Bacteria</taxon>
        <taxon>Bacillati</taxon>
        <taxon>Bacillota</taxon>
        <taxon>Clostridia</taxon>
        <taxon>Peptostreptococcales</taxon>
        <taxon>Filifactoraceae</taxon>
        <taxon>Peptoanaerobacter</taxon>
    </lineage>
</organism>
<comment type="catalytic activity">
    <reaction evidence="8">
        <text>prephenate + H(+) = 3-phenylpyruvate + CO2 + H2O</text>
        <dbReference type="Rhea" id="RHEA:21648"/>
        <dbReference type="ChEBI" id="CHEBI:15377"/>
        <dbReference type="ChEBI" id="CHEBI:15378"/>
        <dbReference type="ChEBI" id="CHEBI:16526"/>
        <dbReference type="ChEBI" id="CHEBI:18005"/>
        <dbReference type="ChEBI" id="CHEBI:29934"/>
        <dbReference type="EC" id="4.2.1.51"/>
    </reaction>
</comment>
<keyword evidence="6" id="KW-0584">Phenylalanine biosynthesis</keyword>
<dbReference type="InterPro" id="IPR045865">
    <property type="entry name" value="ACT-like_dom_sf"/>
</dbReference>
<dbReference type="AlphaFoldDB" id="G9X3I3"/>
<evidence type="ECO:0000256" key="8">
    <source>
        <dbReference type="ARBA" id="ARBA00047848"/>
    </source>
</evidence>
<feature type="site" description="Essential for prephenate dehydratase activity" evidence="9">
    <location>
        <position position="174"/>
    </location>
</feature>
<dbReference type="InterPro" id="IPR008242">
    <property type="entry name" value="Chor_mutase/pphenate_deHydtase"/>
</dbReference>
<evidence type="ECO:0000259" key="10">
    <source>
        <dbReference type="PROSITE" id="PS51171"/>
    </source>
</evidence>
<dbReference type="Pfam" id="PF00800">
    <property type="entry name" value="PDT"/>
    <property type="match status" value="1"/>
</dbReference>
<dbReference type="EMBL" id="AFZE01000058">
    <property type="protein sequence ID" value="EHL09948.1"/>
    <property type="molecule type" value="Genomic_DNA"/>
</dbReference>
<evidence type="ECO:0000256" key="5">
    <source>
        <dbReference type="ARBA" id="ARBA00023141"/>
    </source>
</evidence>
<dbReference type="PROSITE" id="PS51671">
    <property type="entry name" value="ACT"/>
    <property type="match status" value="1"/>
</dbReference>
<dbReference type="EC" id="4.2.1.51" evidence="2"/>
<sequence length="283" mass="32348">MQKIGYQGVYGAYSSIASLNYFGEDNDFIGYDDFKTMADDLQRGKIDYGVFPVENSTTGQIYRTLDILKYEKDLFAIGETIVEVNHNLIALPNTTVDDLKFVYSHPEALSQCLEFFKKHPHITPVSYEDTAKSVVYIKELNNKENGAIASSLAGKTHNMNILSTSIQDMSGNKTRFLIFKKVLDKSYYFADTAQNSEKLSCYFETKHETGALSKILEIFSKQNYNLLSLYSRSTKKNSFEYGFFVDVNINGIDVESLKNLLYKLEDNLLYFNLLGIYNEFKNL</sequence>
<proteinExistence type="predicted"/>
<dbReference type="PATRIC" id="fig|796937.3.peg.2177"/>
<dbReference type="Gene3D" id="3.40.190.10">
    <property type="entry name" value="Periplasmic binding protein-like II"/>
    <property type="match status" value="2"/>
</dbReference>
<evidence type="ECO:0000256" key="6">
    <source>
        <dbReference type="ARBA" id="ARBA00023222"/>
    </source>
</evidence>
<evidence type="ECO:0000256" key="9">
    <source>
        <dbReference type="PIRSR" id="PIRSR001500-2"/>
    </source>
</evidence>
<reference evidence="12 13" key="1">
    <citation type="submission" date="2011-08" db="EMBL/GenBank/DDBJ databases">
        <title>The Genome Sequence of Eubacteriaceae bacterium ACC19a.</title>
        <authorList>
            <consortium name="The Broad Institute Genome Sequencing Platform"/>
            <person name="Earl A."/>
            <person name="Ward D."/>
            <person name="Feldgarden M."/>
            <person name="Gevers D."/>
            <person name="Sizova M."/>
            <person name="Hazen A."/>
            <person name="Epstein S."/>
            <person name="Young S.K."/>
            <person name="Zeng Q."/>
            <person name="Gargeya S."/>
            <person name="Fitzgerald M."/>
            <person name="Haas B."/>
            <person name="Abouelleil A."/>
            <person name="Alvarado L."/>
            <person name="Arachchi H.M."/>
            <person name="Berlin A."/>
            <person name="Brown A."/>
            <person name="Chapman S.B."/>
            <person name="Chen Z."/>
            <person name="Dunbar C."/>
            <person name="Freedman E."/>
            <person name="Gearin G."/>
            <person name="Gellesch M."/>
            <person name="Goldberg J."/>
            <person name="Griggs A."/>
            <person name="Gujja S."/>
            <person name="Heiman D."/>
            <person name="Howarth C."/>
            <person name="Larson L."/>
            <person name="Lui A."/>
            <person name="MacDonald P.J.P."/>
            <person name="Montmayeur A."/>
            <person name="Murphy C."/>
            <person name="Neiman D."/>
            <person name="Pearson M."/>
            <person name="Priest M."/>
            <person name="Roberts A."/>
            <person name="Saif S."/>
            <person name="Shea T."/>
            <person name="Shenoy N."/>
            <person name="Sisk P."/>
            <person name="Stolte C."/>
            <person name="Sykes S."/>
            <person name="Wortman J."/>
            <person name="Nusbaum C."/>
            <person name="Birren B."/>
        </authorList>
    </citation>
    <scope>NUCLEOTIDE SEQUENCE [LARGE SCALE GENOMIC DNA]</scope>
    <source>
        <strain evidence="12 13">ACC19a</strain>
    </source>
</reference>
<dbReference type="Proteomes" id="UP000006437">
    <property type="component" value="Unassembled WGS sequence"/>
</dbReference>
<protein>
    <recommendedName>
        <fullName evidence="3">Prephenate dehydratase</fullName>
        <ecNumber evidence="2">4.2.1.51</ecNumber>
    </recommendedName>
</protein>
<evidence type="ECO:0000259" key="11">
    <source>
        <dbReference type="PROSITE" id="PS51671"/>
    </source>
</evidence>
<dbReference type="SUPFAM" id="SSF55021">
    <property type="entry name" value="ACT-like"/>
    <property type="match status" value="1"/>
</dbReference>
<comment type="pathway">
    <text evidence="1">Amino-acid biosynthesis; L-phenylalanine biosynthesis; phenylpyruvate from prephenate: step 1/1.</text>
</comment>
<dbReference type="BioCyc" id="EBAC796937-HMP:GMGH-942-MONOMER"/>
<evidence type="ECO:0000256" key="1">
    <source>
        <dbReference type="ARBA" id="ARBA00004741"/>
    </source>
</evidence>
<dbReference type="PANTHER" id="PTHR21022:SF19">
    <property type="entry name" value="PREPHENATE DEHYDRATASE-RELATED"/>
    <property type="match status" value="1"/>
</dbReference>
<evidence type="ECO:0000256" key="4">
    <source>
        <dbReference type="ARBA" id="ARBA00022605"/>
    </source>
</evidence>
<evidence type="ECO:0000256" key="2">
    <source>
        <dbReference type="ARBA" id="ARBA00013147"/>
    </source>
</evidence>
<keyword evidence="5" id="KW-0057">Aromatic amino acid biosynthesis</keyword>
<dbReference type="PIRSF" id="PIRSF001500">
    <property type="entry name" value="Chor_mut_pdt_Ppr"/>
    <property type="match status" value="1"/>
</dbReference>
<dbReference type="Gene3D" id="3.30.70.260">
    <property type="match status" value="1"/>
</dbReference>
<evidence type="ECO:0000313" key="12">
    <source>
        <dbReference type="EMBL" id="EHL09948.1"/>
    </source>
</evidence>
<dbReference type="InterPro" id="IPR002912">
    <property type="entry name" value="ACT_dom"/>
</dbReference>
<comment type="caution">
    <text evidence="12">The sequence shown here is derived from an EMBL/GenBank/DDBJ whole genome shotgun (WGS) entry which is preliminary data.</text>
</comment>
<evidence type="ECO:0000256" key="3">
    <source>
        <dbReference type="ARBA" id="ARBA00021872"/>
    </source>
</evidence>
<keyword evidence="4" id="KW-0028">Amino-acid biosynthesis</keyword>
<dbReference type="UniPathway" id="UPA00121">
    <property type="reaction ID" value="UER00345"/>
</dbReference>
<dbReference type="CDD" id="cd04905">
    <property type="entry name" value="ACT_CM-PDT"/>
    <property type="match status" value="1"/>
</dbReference>
<dbReference type="PANTHER" id="PTHR21022">
    <property type="entry name" value="PREPHENATE DEHYDRATASE P PROTEIN"/>
    <property type="match status" value="1"/>
</dbReference>
<dbReference type="GO" id="GO:0004664">
    <property type="term" value="F:prephenate dehydratase activity"/>
    <property type="evidence" value="ECO:0007669"/>
    <property type="project" value="UniProtKB-EC"/>
</dbReference>
<dbReference type="HOGENOM" id="CLU_035008_4_2_9"/>
<dbReference type="SUPFAM" id="SSF53850">
    <property type="entry name" value="Periplasmic binding protein-like II"/>
    <property type="match status" value="1"/>
</dbReference>
<dbReference type="RefSeq" id="WP_009525175.1">
    <property type="nucleotide sequence ID" value="NZ_JH414550.1"/>
</dbReference>
<dbReference type="GO" id="GO:0005737">
    <property type="term" value="C:cytoplasm"/>
    <property type="evidence" value="ECO:0007669"/>
    <property type="project" value="TreeGrafter"/>
</dbReference>
<feature type="domain" description="Prephenate dehydratase" evidence="10">
    <location>
        <begin position="3"/>
        <end position="181"/>
    </location>
</feature>